<reference evidence="2" key="1">
    <citation type="journal article" date="2012" name="PLoS Genet.">
        <title>The genomes of the fungal plant pathogens Cladosporium fulvum and Dothistroma septosporum reveal adaptation to different hosts and lifestyles but also signatures of common ancestry.</title>
        <authorList>
            <person name="de Wit P.J.G.M."/>
            <person name="van der Burgt A."/>
            <person name="Oekmen B."/>
            <person name="Stergiopoulos I."/>
            <person name="Abd-Elsalam K.A."/>
            <person name="Aerts A.L."/>
            <person name="Bahkali A.H."/>
            <person name="Beenen H.G."/>
            <person name="Chettri P."/>
            <person name="Cox M.P."/>
            <person name="Datema E."/>
            <person name="de Vries R.P."/>
            <person name="Dhillon B."/>
            <person name="Ganley A.R."/>
            <person name="Griffiths S.A."/>
            <person name="Guo Y."/>
            <person name="Hamelin R.C."/>
            <person name="Henrissat B."/>
            <person name="Kabir M.S."/>
            <person name="Jashni M.K."/>
            <person name="Kema G."/>
            <person name="Klaubauf S."/>
            <person name="Lapidus A."/>
            <person name="Levasseur A."/>
            <person name="Lindquist E."/>
            <person name="Mehrabi R."/>
            <person name="Ohm R.A."/>
            <person name="Owen T.J."/>
            <person name="Salamov A."/>
            <person name="Schwelm A."/>
            <person name="Schijlen E."/>
            <person name="Sun H."/>
            <person name="van den Burg H.A."/>
            <person name="van Ham R.C.H.J."/>
            <person name="Zhang S."/>
            <person name="Goodwin S.B."/>
            <person name="Grigoriev I.V."/>
            <person name="Collemare J."/>
            <person name="Bradshaw R.E."/>
        </authorList>
    </citation>
    <scope>NUCLEOTIDE SEQUENCE [LARGE SCALE GENOMIC DNA]</scope>
    <source>
        <strain evidence="2">NZE10 / CBS 128990</strain>
    </source>
</reference>
<dbReference type="AlphaFoldDB" id="N1PXG7"/>
<evidence type="ECO:0000313" key="1">
    <source>
        <dbReference type="EMBL" id="EME46919.1"/>
    </source>
</evidence>
<keyword evidence="2" id="KW-1185">Reference proteome</keyword>
<dbReference type="OrthoDB" id="4305573at2759"/>
<dbReference type="EMBL" id="KB446537">
    <property type="protein sequence ID" value="EME46919.1"/>
    <property type="molecule type" value="Genomic_DNA"/>
</dbReference>
<dbReference type="Proteomes" id="UP000016933">
    <property type="component" value="Unassembled WGS sequence"/>
</dbReference>
<reference evidence="1 2" key="2">
    <citation type="journal article" date="2012" name="PLoS Pathog.">
        <title>Diverse lifestyles and strategies of plant pathogenesis encoded in the genomes of eighteen Dothideomycetes fungi.</title>
        <authorList>
            <person name="Ohm R.A."/>
            <person name="Feau N."/>
            <person name="Henrissat B."/>
            <person name="Schoch C.L."/>
            <person name="Horwitz B.A."/>
            <person name="Barry K.W."/>
            <person name="Condon B.J."/>
            <person name="Copeland A.C."/>
            <person name="Dhillon B."/>
            <person name="Glaser F."/>
            <person name="Hesse C.N."/>
            <person name="Kosti I."/>
            <person name="LaButti K."/>
            <person name="Lindquist E.A."/>
            <person name="Lucas S."/>
            <person name="Salamov A.A."/>
            <person name="Bradshaw R.E."/>
            <person name="Ciuffetti L."/>
            <person name="Hamelin R.C."/>
            <person name="Kema G.H.J."/>
            <person name="Lawrence C."/>
            <person name="Scott J.A."/>
            <person name="Spatafora J.W."/>
            <person name="Turgeon B.G."/>
            <person name="de Wit P.J.G.M."/>
            <person name="Zhong S."/>
            <person name="Goodwin S.B."/>
            <person name="Grigoriev I.V."/>
        </authorList>
    </citation>
    <scope>NUCLEOTIDE SEQUENCE [LARGE SCALE GENOMIC DNA]</scope>
    <source>
        <strain evidence="2">NZE10 / CBS 128990</strain>
    </source>
</reference>
<sequence>MANELYTTALGAVREATLEPQGVREDATLVASILLANIERYSECLARSRTEWMIHVQGVSFLAENRGVHQTRTKLGKAIFRKAREVIIENAFCNAVEAPSFVVLYSQAIRYDAHDGMDDQLAILEIRAASLFARYCSGDLDQKLGSDAETYQEDLISWELDLDRVEKQSEQGDGGRRERWQRIRCQTCMIICLRVQAATYDSRWHRETLYTNQARKQSEVAGRERLTAEILRNSGAEIRMLNAARQEVYRSPSSLTLTRHLYVIGVCLIDESRQARLAGRMCAAYFHEQMVSVMALLRHLGQANGDLYSLHILQALQLRQRRISSGIH</sequence>
<name>N1PXG7_DOTSN</name>
<proteinExistence type="predicted"/>
<evidence type="ECO:0000313" key="2">
    <source>
        <dbReference type="Proteomes" id="UP000016933"/>
    </source>
</evidence>
<accession>N1PXG7</accession>
<dbReference type="HOGENOM" id="CLU_847372_0_0_1"/>
<gene>
    <name evidence="1" type="ORF">DOTSEDRAFT_52250</name>
</gene>
<organism evidence="1 2">
    <name type="scientific">Dothistroma septosporum (strain NZE10 / CBS 128990)</name>
    <name type="common">Red band needle blight fungus</name>
    <name type="synonym">Mycosphaerella pini</name>
    <dbReference type="NCBI Taxonomy" id="675120"/>
    <lineage>
        <taxon>Eukaryota</taxon>
        <taxon>Fungi</taxon>
        <taxon>Dikarya</taxon>
        <taxon>Ascomycota</taxon>
        <taxon>Pezizomycotina</taxon>
        <taxon>Dothideomycetes</taxon>
        <taxon>Dothideomycetidae</taxon>
        <taxon>Mycosphaerellales</taxon>
        <taxon>Mycosphaerellaceae</taxon>
        <taxon>Dothistroma</taxon>
    </lineage>
</organism>
<protein>
    <submittedName>
        <fullName evidence="1">Uncharacterized protein</fullName>
    </submittedName>
</protein>